<dbReference type="Proteomes" id="UP000036367">
    <property type="component" value="Unassembled WGS sequence"/>
</dbReference>
<sequence length="141" mass="15450">MTRPWVSALFLPLLLAGCSAQHPATGFVGYTDGEPVQSGSIEFRLIETGDRFAGRIARDGEFTLRDQDGNESLPPGDYEVVVVQIVLTEDVAAADHDHGRTVPRRYADYYTSGLRYSNPADRVDSIRVELEATPSTQSSAF</sequence>
<evidence type="ECO:0008006" key="4">
    <source>
        <dbReference type="Google" id="ProtNLM"/>
    </source>
</evidence>
<dbReference type="AlphaFoldDB" id="A0A0J1EMD4"/>
<accession>A0A0J1EMD4</accession>
<gene>
    <name evidence="2" type="ORF">RISK_001258</name>
</gene>
<dbReference type="PATRIC" id="fig|595434.4.peg.1207"/>
<feature type="signal peptide" evidence="1">
    <location>
        <begin position="1"/>
        <end position="23"/>
    </location>
</feature>
<evidence type="ECO:0000256" key="1">
    <source>
        <dbReference type="SAM" id="SignalP"/>
    </source>
</evidence>
<evidence type="ECO:0000313" key="3">
    <source>
        <dbReference type="Proteomes" id="UP000036367"/>
    </source>
</evidence>
<dbReference type="EMBL" id="LECT01000013">
    <property type="protein sequence ID" value="KLU06694.1"/>
    <property type="molecule type" value="Genomic_DNA"/>
</dbReference>
<dbReference type="RefSeq" id="WP_047813209.1">
    <property type="nucleotide sequence ID" value="NZ_LECT01000013.1"/>
</dbReference>
<feature type="chain" id="PRO_5005250154" description="Secreted protein" evidence="1">
    <location>
        <begin position="24"/>
        <end position="141"/>
    </location>
</feature>
<comment type="caution">
    <text evidence="2">The sequence shown here is derived from an EMBL/GenBank/DDBJ whole genome shotgun (WGS) entry which is preliminary data.</text>
</comment>
<protein>
    <recommendedName>
        <fullName evidence="4">Secreted protein</fullName>
    </recommendedName>
</protein>
<name>A0A0J1EMD4_RHOIS</name>
<evidence type="ECO:0000313" key="2">
    <source>
        <dbReference type="EMBL" id="KLU06694.1"/>
    </source>
</evidence>
<reference evidence="2" key="1">
    <citation type="submission" date="2015-05" db="EMBL/GenBank/DDBJ databases">
        <title>Permanent draft genome of Rhodopirellula islandicus K833.</title>
        <authorList>
            <person name="Kizina J."/>
            <person name="Richter M."/>
            <person name="Glockner F.O."/>
            <person name="Harder J."/>
        </authorList>
    </citation>
    <scope>NUCLEOTIDE SEQUENCE [LARGE SCALE GENOMIC DNA]</scope>
    <source>
        <strain evidence="2">K833</strain>
    </source>
</reference>
<dbReference type="PROSITE" id="PS51257">
    <property type="entry name" value="PROKAR_LIPOPROTEIN"/>
    <property type="match status" value="1"/>
</dbReference>
<dbReference type="STRING" id="595434.RISK_001258"/>
<keyword evidence="3" id="KW-1185">Reference proteome</keyword>
<organism evidence="2 3">
    <name type="scientific">Rhodopirellula islandica</name>
    <dbReference type="NCBI Taxonomy" id="595434"/>
    <lineage>
        <taxon>Bacteria</taxon>
        <taxon>Pseudomonadati</taxon>
        <taxon>Planctomycetota</taxon>
        <taxon>Planctomycetia</taxon>
        <taxon>Pirellulales</taxon>
        <taxon>Pirellulaceae</taxon>
        <taxon>Rhodopirellula</taxon>
    </lineage>
</organism>
<dbReference type="OrthoDB" id="283605at2"/>
<proteinExistence type="predicted"/>
<keyword evidence="1" id="KW-0732">Signal</keyword>